<evidence type="ECO:0000256" key="1">
    <source>
        <dbReference type="SAM" id="MobiDB-lite"/>
    </source>
</evidence>
<protein>
    <submittedName>
        <fullName evidence="2">Uncharacterized protein</fullName>
    </submittedName>
</protein>
<evidence type="ECO:0000313" key="3">
    <source>
        <dbReference type="Proteomes" id="UP000006591"/>
    </source>
</evidence>
<proteinExistence type="predicted"/>
<dbReference type="EnsemblPlants" id="ONIVA06G21170.1">
    <property type="protein sequence ID" value="ONIVA06G21170.1"/>
    <property type="gene ID" value="ONIVA06G21170"/>
</dbReference>
<reference evidence="2" key="1">
    <citation type="submission" date="2015-04" db="UniProtKB">
        <authorList>
            <consortium name="EnsemblPlants"/>
        </authorList>
    </citation>
    <scope>IDENTIFICATION</scope>
    <source>
        <strain evidence="2">SL10</strain>
    </source>
</reference>
<organism evidence="2">
    <name type="scientific">Oryza nivara</name>
    <name type="common">Indian wild rice</name>
    <name type="synonym">Oryza sativa f. spontanea</name>
    <dbReference type="NCBI Taxonomy" id="4536"/>
    <lineage>
        <taxon>Eukaryota</taxon>
        <taxon>Viridiplantae</taxon>
        <taxon>Streptophyta</taxon>
        <taxon>Embryophyta</taxon>
        <taxon>Tracheophyta</taxon>
        <taxon>Spermatophyta</taxon>
        <taxon>Magnoliopsida</taxon>
        <taxon>Liliopsida</taxon>
        <taxon>Poales</taxon>
        <taxon>Poaceae</taxon>
        <taxon>BOP clade</taxon>
        <taxon>Oryzoideae</taxon>
        <taxon>Oryzeae</taxon>
        <taxon>Oryzinae</taxon>
        <taxon>Oryza</taxon>
    </lineage>
</organism>
<feature type="region of interest" description="Disordered" evidence="1">
    <location>
        <begin position="104"/>
        <end position="123"/>
    </location>
</feature>
<name>A0A0E0HS57_ORYNI</name>
<keyword evidence="3" id="KW-1185">Reference proteome</keyword>
<dbReference type="Gramene" id="ONIVA06G21170.1">
    <property type="protein sequence ID" value="ONIVA06G21170.1"/>
    <property type="gene ID" value="ONIVA06G21170"/>
</dbReference>
<reference evidence="2" key="2">
    <citation type="submission" date="2018-04" db="EMBL/GenBank/DDBJ databases">
        <title>OnivRS2 (Oryza nivara Reference Sequence Version 2).</title>
        <authorList>
            <person name="Zhang J."/>
            <person name="Kudrna D."/>
            <person name="Lee S."/>
            <person name="Talag J."/>
            <person name="Rajasekar S."/>
            <person name="Welchert J."/>
            <person name="Hsing Y.-I."/>
            <person name="Wing R.A."/>
        </authorList>
    </citation>
    <scope>NUCLEOTIDE SEQUENCE [LARGE SCALE GENOMIC DNA]</scope>
    <source>
        <strain evidence="2">SL10</strain>
    </source>
</reference>
<dbReference type="HOGENOM" id="CLU_2018939_0_0_1"/>
<dbReference type="Proteomes" id="UP000006591">
    <property type="component" value="Chromosome 6"/>
</dbReference>
<accession>A0A0E0HS57</accession>
<dbReference type="AlphaFoldDB" id="A0A0E0HS57"/>
<evidence type="ECO:0000313" key="2">
    <source>
        <dbReference type="EnsemblPlants" id="ONIVA06G21170.1"/>
    </source>
</evidence>
<sequence length="123" mass="13071">MIKEEAACKLKLQDLGQCMHPSTKVSKDSDKMGLLMLNLLGLAALDHHEQYRKGNADNNNAGAGTRLSSARWDLARHGRRSKQSLRFGSMSIAWAAVCTSGTEANAAGKTSGPVSIAARTAST</sequence>